<comment type="caution">
    <text evidence="7">The sequence shown here is derived from an EMBL/GenBank/DDBJ whole genome shotgun (WGS) entry which is preliminary data.</text>
</comment>
<dbReference type="STRING" id="247490.KSU1_D0324"/>
<dbReference type="GO" id="GO:0051539">
    <property type="term" value="F:4 iron, 4 sulfur cluster binding"/>
    <property type="evidence" value="ECO:0007669"/>
    <property type="project" value="UniProtKB-KW"/>
</dbReference>
<dbReference type="GO" id="GO:0008137">
    <property type="term" value="F:NADH dehydrogenase (ubiquinone) activity"/>
    <property type="evidence" value="ECO:0007669"/>
    <property type="project" value="InterPro"/>
</dbReference>
<accession>I3IPI8</accession>
<dbReference type="Pfam" id="PF10531">
    <property type="entry name" value="SLBB"/>
    <property type="match status" value="1"/>
</dbReference>
<dbReference type="InterPro" id="IPR017900">
    <property type="entry name" value="4Fe4S_Fe_S_CS"/>
</dbReference>
<dbReference type="Gene3D" id="1.20.1440.230">
    <property type="entry name" value="NADH-ubiquinone oxidoreductase 51kDa subunit, iron-sulphur binding domain"/>
    <property type="match status" value="1"/>
</dbReference>
<dbReference type="SUPFAM" id="SSF140490">
    <property type="entry name" value="Nqo1C-terminal domain-like"/>
    <property type="match status" value="1"/>
</dbReference>
<dbReference type="PANTHER" id="PTHR43578">
    <property type="entry name" value="NADH-QUINONE OXIDOREDUCTASE SUBUNIT F"/>
    <property type="match status" value="1"/>
</dbReference>
<dbReference type="CDD" id="cd02980">
    <property type="entry name" value="TRX_Fd_family"/>
    <property type="match status" value="1"/>
</dbReference>
<dbReference type="InterPro" id="IPR037225">
    <property type="entry name" value="Nuo51_FMN-bd_sf"/>
</dbReference>
<evidence type="ECO:0000256" key="4">
    <source>
        <dbReference type="ARBA" id="ARBA00023004"/>
    </source>
</evidence>
<evidence type="ECO:0000313" key="8">
    <source>
        <dbReference type="Proteomes" id="UP000002985"/>
    </source>
</evidence>
<gene>
    <name evidence="7" type="ORF">KSU1_D0324</name>
</gene>
<dbReference type="SMART" id="SM00928">
    <property type="entry name" value="NADH_4Fe-4S"/>
    <property type="match status" value="1"/>
</dbReference>
<dbReference type="AlphaFoldDB" id="I3IPI8"/>
<dbReference type="Pfam" id="PF01512">
    <property type="entry name" value="Complex1_51K"/>
    <property type="match status" value="1"/>
</dbReference>
<feature type="domain" description="4Fe-4S ferredoxin-type" evidence="6">
    <location>
        <begin position="591"/>
        <end position="616"/>
    </location>
</feature>
<evidence type="ECO:0000256" key="1">
    <source>
        <dbReference type="ARBA" id="ARBA00007523"/>
    </source>
</evidence>
<keyword evidence="8" id="KW-1185">Reference proteome</keyword>
<dbReference type="FunFam" id="3.40.50.11540:FF:000001">
    <property type="entry name" value="NADH dehydrogenase [ubiquinone] flavoprotein 1, mitochondrial"/>
    <property type="match status" value="1"/>
</dbReference>
<keyword evidence="2" id="KW-0004">4Fe-4S</keyword>
<dbReference type="Gene3D" id="3.10.20.600">
    <property type="match status" value="1"/>
</dbReference>
<dbReference type="PROSITE" id="PS00198">
    <property type="entry name" value="4FE4S_FER_1"/>
    <property type="match status" value="1"/>
</dbReference>
<dbReference type="InterPro" id="IPR001949">
    <property type="entry name" value="NADH-UbQ_OxRdtase_51kDa_CS"/>
</dbReference>
<dbReference type="InterPro" id="IPR011538">
    <property type="entry name" value="Nuo51_FMN-bd"/>
</dbReference>
<dbReference type="InterPro" id="IPR019575">
    <property type="entry name" value="Nuop51_4Fe4S-bd"/>
</dbReference>
<dbReference type="GO" id="GO:0010181">
    <property type="term" value="F:FMN binding"/>
    <property type="evidence" value="ECO:0007669"/>
    <property type="project" value="InterPro"/>
</dbReference>
<evidence type="ECO:0000256" key="5">
    <source>
        <dbReference type="ARBA" id="ARBA00023014"/>
    </source>
</evidence>
<dbReference type="FunFam" id="1.20.1440.230:FF:000001">
    <property type="entry name" value="Mitochondrial NADH dehydrogenase flavoprotein 1"/>
    <property type="match status" value="1"/>
</dbReference>
<name>I3IPI8_9BACT</name>
<keyword evidence="5" id="KW-0411">Iron-sulfur</keyword>
<evidence type="ECO:0000259" key="6">
    <source>
        <dbReference type="PROSITE" id="PS51379"/>
    </source>
</evidence>
<dbReference type="Gene3D" id="3.40.30.10">
    <property type="entry name" value="Glutaredoxin"/>
    <property type="match status" value="1"/>
</dbReference>
<dbReference type="InterPro" id="IPR019554">
    <property type="entry name" value="Soluble_ligand-bd"/>
</dbReference>
<comment type="similarity">
    <text evidence="1">Belongs to the complex I 51 kDa subunit family.</text>
</comment>
<keyword evidence="4" id="KW-0408">Iron</keyword>
<dbReference type="InterPro" id="IPR017896">
    <property type="entry name" value="4Fe4S_Fe-S-bd"/>
</dbReference>
<dbReference type="SUPFAM" id="SSF142984">
    <property type="entry name" value="Nqo1 middle domain-like"/>
    <property type="match status" value="1"/>
</dbReference>
<dbReference type="Proteomes" id="UP000002985">
    <property type="component" value="Unassembled WGS sequence"/>
</dbReference>
<keyword evidence="3" id="KW-0479">Metal-binding</keyword>
<organism evidence="7 8">
    <name type="scientific">Candidatus Jettenia caeni</name>
    <dbReference type="NCBI Taxonomy" id="247490"/>
    <lineage>
        <taxon>Bacteria</taxon>
        <taxon>Pseudomonadati</taxon>
        <taxon>Planctomycetota</taxon>
        <taxon>Candidatus Brocadiia</taxon>
        <taxon>Candidatus Brocadiales</taxon>
        <taxon>Candidatus Brocadiaceae</taxon>
        <taxon>Candidatus Jettenia</taxon>
    </lineage>
</organism>
<dbReference type="GO" id="GO:0046872">
    <property type="term" value="F:metal ion binding"/>
    <property type="evidence" value="ECO:0007669"/>
    <property type="project" value="UniProtKB-KW"/>
</dbReference>
<dbReference type="eggNOG" id="COG1894">
    <property type="taxonomic scope" value="Bacteria"/>
</dbReference>
<dbReference type="Gene3D" id="3.30.70.20">
    <property type="match status" value="1"/>
</dbReference>
<dbReference type="Gene3D" id="6.10.250.1450">
    <property type="match status" value="1"/>
</dbReference>
<dbReference type="OrthoDB" id="9761899at2"/>
<dbReference type="Gene3D" id="3.40.50.11540">
    <property type="entry name" value="NADH-ubiquinone oxidoreductase 51kDa subunit"/>
    <property type="match status" value="1"/>
</dbReference>
<proteinExistence type="inferred from homology"/>
<dbReference type="PROSITE" id="PS51379">
    <property type="entry name" value="4FE4S_FER_2"/>
    <property type="match status" value="2"/>
</dbReference>
<dbReference type="Pfam" id="PF13237">
    <property type="entry name" value="Fer4_10"/>
    <property type="match status" value="1"/>
</dbReference>
<evidence type="ECO:0000256" key="2">
    <source>
        <dbReference type="ARBA" id="ARBA00022485"/>
    </source>
</evidence>
<dbReference type="EMBL" id="BAFH01000004">
    <property type="protein sequence ID" value="GAB63633.1"/>
    <property type="molecule type" value="Genomic_DNA"/>
</dbReference>
<dbReference type="Pfam" id="PF10589">
    <property type="entry name" value="NADH_4Fe-4S"/>
    <property type="match status" value="1"/>
</dbReference>
<reference evidence="7 8" key="1">
    <citation type="journal article" date="2012" name="FEBS Lett.">
        <title>Anammox organism KSU-1 expresses a NirK-type copper-containing nitrite reductase instead of a NirS-type with cytochrome cd1.</title>
        <authorList>
            <person name="Hira D."/>
            <person name="Toh H."/>
            <person name="Migita C.T."/>
            <person name="Okubo H."/>
            <person name="Nishiyama T."/>
            <person name="Hattori M."/>
            <person name="Furukawa K."/>
            <person name="Fujii T."/>
        </authorList>
    </citation>
    <scope>NUCLEOTIDE SEQUENCE [LARGE SCALE GENOMIC DNA]</scope>
</reference>
<dbReference type="PANTHER" id="PTHR43578:SF3">
    <property type="entry name" value="NADH-QUINONE OXIDOREDUCTASE SUBUNIT F"/>
    <property type="match status" value="1"/>
</dbReference>
<dbReference type="SUPFAM" id="SSF54862">
    <property type="entry name" value="4Fe-4S ferredoxins"/>
    <property type="match status" value="1"/>
</dbReference>
<dbReference type="InterPro" id="IPR036249">
    <property type="entry name" value="Thioredoxin-like_sf"/>
</dbReference>
<protein>
    <submittedName>
        <fullName evidence="7">NADH dehydrogenase I subunit F</fullName>
    </submittedName>
</protein>
<evidence type="ECO:0000256" key="3">
    <source>
        <dbReference type="ARBA" id="ARBA00022723"/>
    </source>
</evidence>
<dbReference type="SUPFAM" id="SSF52833">
    <property type="entry name" value="Thioredoxin-like"/>
    <property type="match status" value="1"/>
</dbReference>
<dbReference type="InterPro" id="IPR037207">
    <property type="entry name" value="Nuop51_4Fe4S-bd_sf"/>
</dbReference>
<dbReference type="SUPFAM" id="SSF142019">
    <property type="entry name" value="Nqo1 FMN-binding domain-like"/>
    <property type="match status" value="1"/>
</dbReference>
<sequence length="616" mass="67533">MVSEEVKNILQKKANTQKPKIFIGMATCGLGAGAKGVLARIEQELEKQKLQAEVIRTGCIGMCTHEVLVDVIFPGRTRVTYGSVKNTMVPQIIEEHVGKGEAVKKFVLSQMYLNDKIDIPYDGLPFFEDLEINKGQRKFILRNCGYIDPDSIEEYIATGGYTALKKILKTMAPKDVINEISKSGLRGRGGGGFPTGEKWASCAKYSADEKFVLCNADEGDPGAFMDRSLLEGDPHAVLEGMIIAGYTINATSGYIYVRAEYPLAVRRLKHTIEQAQKYGFLGKDILNSGYSLDIYIKEGAGAFVCGESTSLQNSIEGKRGMPRTRPPQSVEAGLWDKPTVLNNVETFANVPFIINQGADWYSKIGTEKSKGTKIFSLTGKIKNAGLVEVPMGTTVRQIVFDMGGGIPKKKRFKAVQIGGPSGGCLPESLLDSPIDYESLVGAGAMMGSGSFVVVDETTCMVEMARFFMNFCASESCGKCPPCRIGTTLMLDILTRITQGRGEEKDLEVLEQMCDEIRTMSLCGLGQSAPNPVKSTLRYFKDEYIAHVRDKICPTASCVGLHKYEVIPEKCTKCQACIRNCPVKAISGNTKEVAFIHQEKCIKCNLCYEKCNFMAIK</sequence>
<dbReference type="PROSITE" id="PS00645">
    <property type="entry name" value="COMPLEX1_51K_2"/>
    <property type="match status" value="1"/>
</dbReference>
<evidence type="ECO:0000313" key="7">
    <source>
        <dbReference type="EMBL" id="GAB63633.1"/>
    </source>
</evidence>
<feature type="domain" description="4Fe-4S ferredoxin-type" evidence="6">
    <location>
        <begin position="561"/>
        <end position="590"/>
    </location>
</feature>